<proteinExistence type="predicted"/>
<dbReference type="EMBL" id="JAINUF010000002">
    <property type="protein sequence ID" value="KAJ8373594.1"/>
    <property type="molecule type" value="Genomic_DNA"/>
</dbReference>
<keyword evidence="2" id="KW-1185">Reference proteome</keyword>
<accession>A0A9Q1G1B2</accession>
<protein>
    <submittedName>
        <fullName evidence="1">Uncharacterized protein</fullName>
    </submittedName>
</protein>
<dbReference type="Proteomes" id="UP001152622">
    <property type="component" value="Chromosome 2"/>
</dbReference>
<dbReference type="AlphaFoldDB" id="A0A9Q1G1B2"/>
<evidence type="ECO:0000313" key="1">
    <source>
        <dbReference type="EMBL" id="KAJ8373594.1"/>
    </source>
</evidence>
<evidence type="ECO:0000313" key="2">
    <source>
        <dbReference type="Proteomes" id="UP001152622"/>
    </source>
</evidence>
<organism evidence="1 2">
    <name type="scientific">Synaphobranchus kaupii</name>
    <name type="common">Kaup's arrowtooth eel</name>
    <dbReference type="NCBI Taxonomy" id="118154"/>
    <lineage>
        <taxon>Eukaryota</taxon>
        <taxon>Metazoa</taxon>
        <taxon>Chordata</taxon>
        <taxon>Craniata</taxon>
        <taxon>Vertebrata</taxon>
        <taxon>Euteleostomi</taxon>
        <taxon>Actinopterygii</taxon>
        <taxon>Neopterygii</taxon>
        <taxon>Teleostei</taxon>
        <taxon>Anguilliformes</taxon>
        <taxon>Synaphobranchidae</taxon>
        <taxon>Synaphobranchus</taxon>
    </lineage>
</organism>
<comment type="caution">
    <text evidence="1">The sequence shown here is derived from an EMBL/GenBank/DDBJ whole genome shotgun (WGS) entry which is preliminary data.</text>
</comment>
<gene>
    <name evidence="1" type="ORF">SKAU_G00041740</name>
</gene>
<sequence>MGELFAARKLSRAVRELWHRKLGRAIREPRHTVVGGGSLGRSRSLAAGGSMAVVCRRNTPGSTETCRRVVLQGEPVCIHVSPLHDGIRGAGWDRTLVLPWSLAWCLQRERCRSNQRGFRTLPIGKTSCQLRGLHCGQALTGPTARRPLTLASYTAQHIILSAALIL</sequence>
<name>A0A9Q1G1B2_SYNKA</name>
<reference evidence="1" key="1">
    <citation type="journal article" date="2023" name="Science">
        <title>Genome structures resolve the early diversification of teleost fishes.</title>
        <authorList>
            <person name="Parey E."/>
            <person name="Louis A."/>
            <person name="Montfort J."/>
            <person name="Bouchez O."/>
            <person name="Roques C."/>
            <person name="Iampietro C."/>
            <person name="Lluch J."/>
            <person name="Castinel A."/>
            <person name="Donnadieu C."/>
            <person name="Desvignes T."/>
            <person name="Floi Bucao C."/>
            <person name="Jouanno E."/>
            <person name="Wen M."/>
            <person name="Mejri S."/>
            <person name="Dirks R."/>
            <person name="Jansen H."/>
            <person name="Henkel C."/>
            <person name="Chen W.J."/>
            <person name="Zahm M."/>
            <person name="Cabau C."/>
            <person name="Klopp C."/>
            <person name="Thompson A.W."/>
            <person name="Robinson-Rechavi M."/>
            <person name="Braasch I."/>
            <person name="Lecointre G."/>
            <person name="Bobe J."/>
            <person name="Postlethwait J.H."/>
            <person name="Berthelot C."/>
            <person name="Roest Crollius H."/>
            <person name="Guiguen Y."/>
        </authorList>
    </citation>
    <scope>NUCLEOTIDE SEQUENCE</scope>
    <source>
        <strain evidence="1">WJC10195</strain>
    </source>
</reference>